<dbReference type="SUPFAM" id="SSF56801">
    <property type="entry name" value="Acetyl-CoA synthetase-like"/>
    <property type="match status" value="3"/>
</dbReference>
<dbReference type="InterPro" id="IPR009081">
    <property type="entry name" value="PP-bd_ACP"/>
</dbReference>
<feature type="domain" description="Carrier" evidence="9">
    <location>
        <begin position="2750"/>
        <end position="2825"/>
    </location>
</feature>
<dbReference type="InterPro" id="IPR010071">
    <property type="entry name" value="AA_adenyl_dom"/>
</dbReference>
<evidence type="ECO:0000256" key="4">
    <source>
        <dbReference type="ARBA" id="ARBA00022553"/>
    </source>
</evidence>
<feature type="region of interest" description="Disordered" evidence="8">
    <location>
        <begin position="2730"/>
        <end position="2750"/>
    </location>
</feature>
<dbReference type="Gene3D" id="3.40.50.980">
    <property type="match status" value="4"/>
</dbReference>
<dbReference type="PANTHER" id="PTHR45527">
    <property type="entry name" value="NONRIBOSOMAL PEPTIDE SYNTHETASE"/>
    <property type="match status" value="1"/>
</dbReference>
<comment type="caution">
    <text evidence="10">The sequence shown here is derived from an EMBL/GenBank/DDBJ whole genome shotgun (WGS) entry which is preliminary data.</text>
</comment>
<dbReference type="InterPro" id="IPR023213">
    <property type="entry name" value="CAT-like_dom_sf"/>
</dbReference>
<dbReference type="Gene3D" id="3.40.50.12780">
    <property type="entry name" value="N-terminal domain of ligase-like"/>
    <property type="match status" value="1"/>
</dbReference>
<dbReference type="Gene3D" id="3.30.559.10">
    <property type="entry name" value="Chloramphenicol acetyltransferase-like domain"/>
    <property type="match status" value="3"/>
</dbReference>
<dbReference type="InterPro" id="IPR045851">
    <property type="entry name" value="AMP-bd_C_sf"/>
</dbReference>
<evidence type="ECO:0000256" key="1">
    <source>
        <dbReference type="ARBA" id="ARBA00001957"/>
    </source>
</evidence>
<dbReference type="InterPro" id="IPR025110">
    <property type="entry name" value="AMP-bd_C"/>
</dbReference>
<keyword evidence="4" id="KW-0597">Phosphoprotein</keyword>
<dbReference type="CDD" id="cd05930">
    <property type="entry name" value="A_NRPS"/>
    <property type="match status" value="2"/>
</dbReference>
<evidence type="ECO:0000256" key="5">
    <source>
        <dbReference type="ARBA" id="ARBA00022737"/>
    </source>
</evidence>
<accession>A0ABW0LSW4</accession>
<evidence type="ECO:0000313" key="10">
    <source>
        <dbReference type="EMBL" id="MFC5469004.1"/>
    </source>
</evidence>
<keyword evidence="3" id="KW-0596">Phosphopantetheine</keyword>
<comment type="similarity">
    <text evidence="2">Belongs to the ATP-dependent AMP-binding enzyme family.</text>
</comment>
<dbReference type="Pfam" id="PF00550">
    <property type="entry name" value="PP-binding"/>
    <property type="match status" value="3"/>
</dbReference>
<keyword evidence="11" id="KW-1185">Reference proteome</keyword>
<sequence length="3306" mass="366957">MKPFAHMTDVLEYGAASGKGIVFIHKKSETRLSYRELYDRSLDLATRMRARGWRPRDEIVIRIEDPQSFITAFWGCLLGGFIPVPLTAGGSEDHRTKLLHVWRLLNRPKLLGESDHASDFADESEDGPRPEQCHSLDGLLAEPTGEPVSAHEDDLPYRSDGSEIAFIQFSSGSTGEPKGVMLTHANLLSNMEAIVACSGTTSRDSSLSWMPLTHDMGLIGFHLAPIYAGMEQYLMQPAQFMLDPMLWLAKAHEHRVTSIASPNFGYKHFLGAYKPEQAEGWDLSCVRLIFNGAEPISAEWAERFLMALEKHGLHPAAMFPVYGMAEATLAVTFPPAGERLVAVRLDPGSLKIGERVLRAEVDDERAIAFVDVGFPVADCEVRICGDSGASLPEGMVGHIDIRGKNVTAGYYNAPEATERASAPGGWLRTGDVGYMQSGRLVITGRFKDIIFVRGQNVYPHDLEKRAEAVEGVGYGKAAACGATDPGTGEEEIVLFVQHRGRLEKFVPLAERVRRQLNRETGLDIGRVLPIRSIPRTTSGKIQRFKLAERLAGGEWDEASSELESLRHENESAAAQSVSAPERVEHPDLLRLKAVWRDVLGTAAVGTDDHFQESGGNSLKAAQALAGIRKEWGVELSLRDLYDYPTPRKLMERIRSENGRPSADGGALPPALSGAGVHGDLYPSSVAQKRMALVEQSEHIGCAYHIPVALSISGPLSADALIAVLRSLTERHETLRTSFHWEQGELVQRVHPNGSVEPDIAVIHCDAADFPDENRLGKDDLAGLTAPFDLTRDPMLRARVWTDGWERHLLLLNVHHIASDGIGMNVLMKEFAALLNGETLPPPNRHYKDYAVWENGAEERPEAEAYWREELRAPLPVLHWPDAGARPAGRTFKGGTVKAEVPSETAWEWERLARTDKATMSSLLLGLHSFVVHRYSLQTDLSIGLLLAGRTHPDTANMVGMFNNYVPVRLAIDDGRTFRDFWLRTRDKLWEALGHSDVSYERLIELSGQKPDRSRNPLFDTMLVYHNQSEAAFNRFEAAGCRFVQLPVETGTAKLDLKLDVYPEPSGALACVWEFDERLFRRETVERMAGHFVRLAETLVREPERKLGDISLLSDDERRQVVEEFNDTKAAYPEELTLPELFRRQAERTPERTAAVFEAERLTYRELDARANRIARALLDAGLAPEQPVGLMAERSPEMLAGLLGILKAGGAYVPLPPEFPEERLRFMAEDSGIRLICAQRRWMSAAEKAAPEAERIDLDDARWREGMAEALEALDTRADALAAGLATAASPDGLAYILYTSGSTGRPKGVMIRHRSVVNRLHWMQKAYPLGADDVILQKTPYSFDVSVWELFWWMLAGASVAFLPPGAEKDPGQLIEAIARHRVTTMHFVPSMLAAFLESAHAEPAGQLREKLATLKRVFASGEALHRAHADRFFALTHTLGLEGAKLVNLYGPTEATVDVTVHECEADCALDFVPIGRPIDNTSVYIVGGQGQAQPIGVPGELCIAGIQLARGYANRPDLTAEKFVPNPFVPNHFVQGSLMYRTGDLARWMEDGQVQYLGRIDDQVKIRGYRIELGEIERTLLLHEAVSEAAVAVRDDGAGDKRLVGYVVADRACTSGELRTHCAGRLPDYMIPATFVQLQSMPLTASGKADRKALPEPETEMATGTAYAAPESETEEKLAALWRELLRREEVGIDDDFFELGGHSLKAAELTAAVHKQFECALTLREVFDRPTVRRLASLILERRATGEVRRYSPIAKAERRPYYPLASAQNRLFVLQSMDENSTAYHLPSVLTIRGELDRSRLSSAVRALSERHEMLRASFDWENGQPVMRIAEEPFAAIEFAVAEPSEDPDACLRSFIRPFRLNESPLLRVKLVRMPEEDVHLLLLDAHHLVADGVSMAAMARQFMELYEGKPAEALPVQYKDYAAWQSEWLRSEACGDQERYWLRTLSGDIPALQLPYDFARPQRMDYEGDQVSFSFDAGWTHELAALCARTGTTPYMVLLGLYTALLHRYTGQNDIWIGSPTAGRPHADLADLIGMFVNTVVIRGHASGDQTFGELLEQAKDRVLGALDNDRYPFEELVDKLAVRRDVGRNPLFDVMFVLQNTGMPAVACGETVFEPFEFRRTTAKFDLTLEIVEQGDDWRCRFEYRTSLFRRETVERMAGHFVRLAETLVREPERKLGDVDLMSAEERRQVVETFNDTKAAYPEELTLPEMFRRQAERTPERTAAAFEAERLTYRELDARANRIARALLDAGLAPEQPVGLMAERSPEMLAGLLGILKAGGAYVPLPPEFPEERLRFMAEDSGIRLICAQRRWLSAAEKAAPVAVRIDLDDARWREVSVSVEGLADAPDADALANGLAAGRASAASPDGLAYILYTSGSTGRPKGVMIGHRSVVNRLHWMQKAYPLGADDVILQKTPYSFDVSVWELFWWMLAGASVAFLPPGAEKDPGQLIEAIARRRVTTMHFVPSMLAAFLETAHAEPAGQLREKLATLKRVFASGEALHRAHADRFFALTRTLGLEGAKLVNLYGPTEATVDVTVHECEADSALDFVPIGRPIDNTSVYIVGEQGQAQPIGVPGELCIAGVQLARGYANRPELTAEKFVPNPFAPGSLMYRTGDLARWMEDGQVQYLGRIDDQVKIRGYRIELGEIERTLLLHEAVSEAAVAVRDDGAGDKRLVGYVVADRACTSGELRAHCAGRLPDYMIPAAFVQLESMPLTASGKADRKALPEPEAEMAPGTAYAAPESETEEKLVALWRELLRREEVGIDDDFFELGGHSLKAAALTARIEQVFSVRLSLKDVFMKPTVRGLASLLSSGMAERSVSPIPRAQDKPHYPVTSAQKQMLIHEKRNPGGLSYHMPAALLLTGMLDDERLRLALKGLAARHESLRTSFDQADGLMVQAVREGIDVPFQRIDEAVFFGGGTEEWEQAALRWLRPFELSKAPLFRAGLVPLGEDRHLLLFDIHHAVSDGMTNALLNRDLVALYEDRPLPDVKAQFKDYGEWLSRLLSGEERERHRDYWLNRFADGVPQLELPTDSDRAALADATARDEGKRYRFAVSGEVAAALERLARQSGCTLSMVLLASYQAMLAYWSGTPDVVTGVPSAGRSHPDLADTAGLLLQILAIRGRPISSLSFESLLADTKTGMLQAFDHPWLPADELVELLDERGLIRWDPTRHPLYDTMFVMQNMDAIPAQSGDLAWEPLDWEFTAAKTDLVLQAEERGGKLELSFEYRSRLFYEETVAQMAEGLLKFLEQAAAEPQASLGKLTGLRQTSVFPAKPDNGDGDGQDQAWFEAGFQF</sequence>
<feature type="domain" description="Carrier" evidence="9">
    <location>
        <begin position="582"/>
        <end position="657"/>
    </location>
</feature>
<gene>
    <name evidence="10" type="ORF">ACFPPD_09740</name>
</gene>
<dbReference type="CDD" id="cd19531">
    <property type="entry name" value="LCL_NRPS-like"/>
    <property type="match status" value="3"/>
</dbReference>
<dbReference type="SUPFAM" id="SSF47336">
    <property type="entry name" value="ACP-like"/>
    <property type="match status" value="3"/>
</dbReference>
<dbReference type="PROSITE" id="PS00012">
    <property type="entry name" value="PHOSPHOPANTETHEINE"/>
    <property type="match status" value="3"/>
</dbReference>
<dbReference type="NCBIfam" id="NF003417">
    <property type="entry name" value="PRK04813.1"/>
    <property type="match status" value="3"/>
</dbReference>
<dbReference type="InterPro" id="IPR001242">
    <property type="entry name" value="Condensation_dom"/>
</dbReference>
<dbReference type="SUPFAM" id="SSF52777">
    <property type="entry name" value="CoA-dependent acyltransferases"/>
    <property type="match status" value="6"/>
</dbReference>
<dbReference type="Gene3D" id="2.30.38.10">
    <property type="entry name" value="Luciferase, Domain 3"/>
    <property type="match status" value="2"/>
</dbReference>
<keyword evidence="6" id="KW-0045">Antibiotic biosynthesis</keyword>
<dbReference type="InterPro" id="IPR000873">
    <property type="entry name" value="AMP-dep_synth/lig_dom"/>
</dbReference>
<dbReference type="InterPro" id="IPR020806">
    <property type="entry name" value="PKS_PP-bd"/>
</dbReference>
<dbReference type="InterPro" id="IPR006162">
    <property type="entry name" value="Ppantetheine_attach_site"/>
</dbReference>
<dbReference type="SMART" id="SM00823">
    <property type="entry name" value="PKS_PP"/>
    <property type="match status" value="3"/>
</dbReference>
<dbReference type="InterPro" id="IPR036736">
    <property type="entry name" value="ACP-like_sf"/>
</dbReference>
<evidence type="ECO:0000313" key="11">
    <source>
        <dbReference type="Proteomes" id="UP001596105"/>
    </source>
</evidence>
<dbReference type="PROSITE" id="PS00455">
    <property type="entry name" value="AMP_BINDING"/>
    <property type="match status" value="3"/>
</dbReference>
<keyword evidence="7" id="KW-0511">Multifunctional enzyme</keyword>
<protein>
    <submittedName>
        <fullName evidence="10">Amino acid adenylation domain-containing protein</fullName>
    </submittedName>
</protein>
<dbReference type="PROSITE" id="PS50075">
    <property type="entry name" value="CARRIER"/>
    <property type="match status" value="3"/>
</dbReference>
<evidence type="ECO:0000259" key="9">
    <source>
        <dbReference type="PROSITE" id="PS50075"/>
    </source>
</evidence>
<keyword evidence="5" id="KW-0677">Repeat</keyword>
<dbReference type="NCBIfam" id="TIGR01733">
    <property type="entry name" value="AA-adenyl-dom"/>
    <property type="match status" value="2"/>
</dbReference>
<dbReference type="Proteomes" id="UP001596105">
    <property type="component" value="Unassembled WGS sequence"/>
</dbReference>
<feature type="domain" description="Carrier" evidence="9">
    <location>
        <begin position="1672"/>
        <end position="1747"/>
    </location>
</feature>
<dbReference type="InterPro" id="IPR042099">
    <property type="entry name" value="ANL_N_sf"/>
</dbReference>
<evidence type="ECO:0000256" key="8">
    <source>
        <dbReference type="SAM" id="MobiDB-lite"/>
    </source>
</evidence>
<comment type="cofactor">
    <cofactor evidence="1">
        <name>pantetheine 4'-phosphate</name>
        <dbReference type="ChEBI" id="CHEBI:47942"/>
    </cofactor>
</comment>
<organism evidence="10 11">
    <name type="scientific">Cohnella suwonensis</name>
    <dbReference type="NCBI Taxonomy" id="696072"/>
    <lineage>
        <taxon>Bacteria</taxon>
        <taxon>Bacillati</taxon>
        <taxon>Bacillota</taxon>
        <taxon>Bacilli</taxon>
        <taxon>Bacillales</taxon>
        <taxon>Paenibacillaceae</taxon>
        <taxon>Cohnella</taxon>
    </lineage>
</organism>
<dbReference type="Pfam" id="PF13193">
    <property type="entry name" value="AMP-binding_C"/>
    <property type="match status" value="2"/>
</dbReference>
<dbReference type="Gene3D" id="1.10.1200.10">
    <property type="entry name" value="ACP-like"/>
    <property type="match status" value="3"/>
</dbReference>
<feature type="region of interest" description="Disordered" evidence="8">
    <location>
        <begin position="116"/>
        <end position="151"/>
    </location>
</feature>
<dbReference type="Pfam" id="PF00501">
    <property type="entry name" value="AMP-binding"/>
    <property type="match status" value="3"/>
</dbReference>
<evidence type="ECO:0000256" key="6">
    <source>
        <dbReference type="ARBA" id="ARBA00023194"/>
    </source>
</evidence>
<dbReference type="Pfam" id="PF00668">
    <property type="entry name" value="Condensation"/>
    <property type="match status" value="3"/>
</dbReference>
<dbReference type="PANTHER" id="PTHR45527:SF1">
    <property type="entry name" value="FATTY ACID SYNTHASE"/>
    <property type="match status" value="1"/>
</dbReference>
<dbReference type="EMBL" id="JBHSMH010000023">
    <property type="protein sequence ID" value="MFC5469004.1"/>
    <property type="molecule type" value="Genomic_DNA"/>
</dbReference>
<proteinExistence type="inferred from homology"/>
<name>A0ABW0LSW4_9BACL</name>
<dbReference type="InterPro" id="IPR020845">
    <property type="entry name" value="AMP-binding_CS"/>
</dbReference>
<dbReference type="Gene3D" id="3.30.300.30">
    <property type="match status" value="3"/>
</dbReference>
<evidence type="ECO:0000256" key="7">
    <source>
        <dbReference type="ARBA" id="ARBA00023268"/>
    </source>
</evidence>
<dbReference type="Gene3D" id="3.30.559.30">
    <property type="entry name" value="Nonribosomal peptide synthetase, condensation domain"/>
    <property type="match status" value="3"/>
</dbReference>
<evidence type="ECO:0000256" key="3">
    <source>
        <dbReference type="ARBA" id="ARBA00022450"/>
    </source>
</evidence>
<reference evidence="11" key="1">
    <citation type="journal article" date="2019" name="Int. J. Syst. Evol. Microbiol.">
        <title>The Global Catalogue of Microorganisms (GCM) 10K type strain sequencing project: providing services to taxonomists for standard genome sequencing and annotation.</title>
        <authorList>
            <consortium name="The Broad Institute Genomics Platform"/>
            <consortium name="The Broad Institute Genome Sequencing Center for Infectious Disease"/>
            <person name="Wu L."/>
            <person name="Ma J."/>
        </authorList>
    </citation>
    <scope>NUCLEOTIDE SEQUENCE [LARGE SCALE GENOMIC DNA]</scope>
    <source>
        <strain evidence="11">CCUG 57113</strain>
    </source>
</reference>
<evidence type="ECO:0000256" key="2">
    <source>
        <dbReference type="ARBA" id="ARBA00006432"/>
    </source>
</evidence>